<protein>
    <submittedName>
        <fullName evidence="2">Regulatory YrvL family protein</fullName>
    </submittedName>
</protein>
<comment type="caution">
    <text evidence="2">The sequence shown here is derived from an EMBL/GenBank/DDBJ whole genome shotgun (WGS) entry which is preliminary data.</text>
</comment>
<keyword evidence="1" id="KW-0472">Membrane</keyword>
<evidence type="ECO:0000313" key="2">
    <source>
        <dbReference type="EMBL" id="MBP3950208.1"/>
    </source>
</evidence>
<feature type="transmembrane region" description="Helical" evidence="1">
    <location>
        <begin position="21"/>
        <end position="46"/>
    </location>
</feature>
<name>A0A940WU09_9BACI</name>
<dbReference type="Pfam" id="PF14184">
    <property type="entry name" value="YrvL"/>
    <property type="match status" value="1"/>
</dbReference>
<dbReference type="InterPro" id="IPR025912">
    <property type="entry name" value="YrvL"/>
</dbReference>
<keyword evidence="1" id="KW-0812">Transmembrane</keyword>
<accession>A0A940WU09</accession>
<keyword evidence="1" id="KW-1133">Transmembrane helix</keyword>
<dbReference type="RefSeq" id="WP_210595816.1">
    <property type="nucleotide sequence ID" value="NZ_JAGKSQ010000001.1"/>
</dbReference>
<evidence type="ECO:0000256" key="1">
    <source>
        <dbReference type="SAM" id="Phobius"/>
    </source>
</evidence>
<dbReference type="EMBL" id="JAGKSQ010000001">
    <property type="protein sequence ID" value="MBP3950208.1"/>
    <property type="molecule type" value="Genomic_DNA"/>
</dbReference>
<dbReference type="AlphaFoldDB" id="A0A940WU09"/>
<evidence type="ECO:0000313" key="3">
    <source>
        <dbReference type="Proteomes" id="UP000678228"/>
    </source>
</evidence>
<sequence length="146" mass="16552">MSENKNDSFRDKNIKGKIVTVIGIAILFLLVLGFVIGLLFFGFAGIFELLGVQYQSFWSLLIFVVSFFILGLVVDLFSIAIFKLTSQHLTRKVKVFYKFSIESIFNWIALFTVDECMSSITLSINTEMIIASLLAVLEIVFDKDKD</sequence>
<feature type="transmembrane region" description="Helical" evidence="1">
    <location>
        <begin position="58"/>
        <end position="83"/>
    </location>
</feature>
<proteinExistence type="predicted"/>
<organism evidence="2 3">
    <name type="scientific">Halalkalibacter suaedae</name>
    <dbReference type="NCBI Taxonomy" id="2822140"/>
    <lineage>
        <taxon>Bacteria</taxon>
        <taxon>Bacillati</taxon>
        <taxon>Bacillota</taxon>
        <taxon>Bacilli</taxon>
        <taxon>Bacillales</taxon>
        <taxon>Bacillaceae</taxon>
        <taxon>Halalkalibacter</taxon>
    </lineage>
</organism>
<keyword evidence="3" id="KW-1185">Reference proteome</keyword>
<dbReference type="Proteomes" id="UP000678228">
    <property type="component" value="Unassembled WGS sequence"/>
</dbReference>
<reference evidence="2" key="1">
    <citation type="submission" date="2021-03" db="EMBL/GenBank/DDBJ databases">
        <title>Bacillus suaedae sp. nov., isolated from Suaeda aralocaspica.</title>
        <authorList>
            <person name="Lei R.F.R."/>
        </authorList>
    </citation>
    <scope>NUCLEOTIDE SEQUENCE</scope>
    <source>
        <strain evidence="2">YZJH907-2</strain>
    </source>
</reference>
<gene>
    <name evidence="2" type="ORF">J7W16_03615</name>
</gene>